<reference evidence="8 9" key="1">
    <citation type="submission" date="2017-07" db="EMBL/GenBank/DDBJ databases">
        <title>Leptospira spp. isolated from tropical soils.</title>
        <authorList>
            <person name="Thibeaux R."/>
            <person name="Iraola G."/>
            <person name="Ferres I."/>
            <person name="Bierque E."/>
            <person name="Girault D."/>
            <person name="Soupe-Gilbert M.-E."/>
            <person name="Picardeau M."/>
            <person name="Goarant C."/>
        </authorList>
    </citation>
    <scope>NUCLEOTIDE SEQUENCE [LARGE SCALE GENOMIC DNA]</scope>
    <source>
        <strain evidence="7 9">FH1-B-B1</strain>
        <strain evidence="6 8">FH1-B-C1</strain>
    </source>
</reference>
<dbReference type="PANTHER" id="PTHR43479:SF11">
    <property type="entry name" value="ACREF_ENVCD OPERON REPRESSOR-RELATED"/>
    <property type="match status" value="1"/>
</dbReference>
<evidence type="ECO:0000313" key="8">
    <source>
        <dbReference type="Proteomes" id="UP000231962"/>
    </source>
</evidence>
<dbReference type="RefSeq" id="WP_100712802.1">
    <property type="nucleotide sequence ID" value="NZ_NPDY01000002.1"/>
</dbReference>
<dbReference type="AlphaFoldDB" id="A0A2M9ZPP3"/>
<keyword evidence="1" id="KW-0805">Transcription regulation</keyword>
<dbReference type="EMBL" id="NPDZ01000003">
    <property type="protein sequence ID" value="PJZ74004.1"/>
    <property type="molecule type" value="Genomic_DNA"/>
</dbReference>
<evidence type="ECO:0000256" key="2">
    <source>
        <dbReference type="ARBA" id="ARBA00023125"/>
    </source>
</evidence>
<dbReference type="InterPro" id="IPR025996">
    <property type="entry name" value="MT1864/Rv1816-like_C"/>
</dbReference>
<dbReference type="InterPro" id="IPR036271">
    <property type="entry name" value="Tet_transcr_reg_TetR-rel_C_sf"/>
</dbReference>
<dbReference type="InterPro" id="IPR001647">
    <property type="entry name" value="HTH_TetR"/>
</dbReference>
<dbReference type="PRINTS" id="PR00455">
    <property type="entry name" value="HTHTETR"/>
</dbReference>
<gene>
    <name evidence="6" type="ORF">CH360_04605</name>
    <name evidence="7" type="ORF">CH373_07745</name>
</gene>
<name>A0A2M9ZPP3_9LEPT</name>
<sequence>MKNRLDKVSYHHGDLKKALLDASLQILKDEGYKGISLRKVANLAGVSQSAPYRHYPDLESLYADIAEEGFRMLADRQRSLQAKYAKNPLLLFRESGVSYVEFALEFPDLFRVMYGNQIESHLNYESLVRTEDESFQIIVEIIQSCKDAGIIKTDDVRLSAMSAWTMVHGIAVLLSGKQVMFRSVDLKKARKITKDLIHYLYNGMKS</sequence>
<dbReference type="PROSITE" id="PS50977">
    <property type="entry name" value="HTH_TETR_2"/>
    <property type="match status" value="1"/>
</dbReference>
<evidence type="ECO:0000256" key="3">
    <source>
        <dbReference type="ARBA" id="ARBA00023163"/>
    </source>
</evidence>
<evidence type="ECO:0000313" key="7">
    <source>
        <dbReference type="EMBL" id="PJZ74004.1"/>
    </source>
</evidence>
<evidence type="ECO:0000256" key="4">
    <source>
        <dbReference type="PROSITE-ProRule" id="PRU00335"/>
    </source>
</evidence>
<dbReference type="Proteomes" id="UP000231962">
    <property type="component" value="Unassembled WGS sequence"/>
</dbReference>
<dbReference type="PANTHER" id="PTHR43479">
    <property type="entry name" value="ACREF/ENVCD OPERON REPRESSOR-RELATED"/>
    <property type="match status" value="1"/>
</dbReference>
<keyword evidence="8" id="KW-1185">Reference proteome</keyword>
<protein>
    <submittedName>
        <fullName evidence="7">TetR family transcriptional regulator</fullName>
    </submittedName>
</protein>
<evidence type="ECO:0000313" key="9">
    <source>
        <dbReference type="Proteomes" id="UP000231990"/>
    </source>
</evidence>
<dbReference type="Pfam" id="PF13305">
    <property type="entry name" value="TetR_C_33"/>
    <property type="match status" value="1"/>
</dbReference>
<proteinExistence type="predicted"/>
<keyword evidence="2 4" id="KW-0238">DNA-binding</keyword>
<feature type="DNA-binding region" description="H-T-H motif" evidence="4">
    <location>
        <begin position="36"/>
        <end position="55"/>
    </location>
</feature>
<dbReference type="GO" id="GO:0003677">
    <property type="term" value="F:DNA binding"/>
    <property type="evidence" value="ECO:0007669"/>
    <property type="project" value="UniProtKB-UniRule"/>
</dbReference>
<dbReference type="Proteomes" id="UP000231990">
    <property type="component" value="Unassembled WGS sequence"/>
</dbReference>
<dbReference type="SUPFAM" id="SSF48498">
    <property type="entry name" value="Tetracyclin repressor-like, C-terminal domain"/>
    <property type="match status" value="1"/>
</dbReference>
<evidence type="ECO:0000256" key="1">
    <source>
        <dbReference type="ARBA" id="ARBA00023015"/>
    </source>
</evidence>
<dbReference type="EMBL" id="NPDY01000002">
    <property type="protein sequence ID" value="PJZ70796.1"/>
    <property type="molecule type" value="Genomic_DNA"/>
</dbReference>
<evidence type="ECO:0000313" key="6">
    <source>
        <dbReference type="EMBL" id="PJZ70796.1"/>
    </source>
</evidence>
<dbReference type="InterPro" id="IPR009057">
    <property type="entry name" value="Homeodomain-like_sf"/>
</dbReference>
<keyword evidence="3" id="KW-0804">Transcription</keyword>
<dbReference type="Gene3D" id="1.10.357.10">
    <property type="entry name" value="Tetracycline Repressor, domain 2"/>
    <property type="match status" value="1"/>
</dbReference>
<dbReference type="SUPFAM" id="SSF46689">
    <property type="entry name" value="Homeodomain-like"/>
    <property type="match status" value="1"/>
</dbReference>
<organism evidence="7 9">
    <name type="scientific">Leptospira perolatii</name>
    <dbReference type="NCBI Taxonomy" id="2023191"/>
    <lineage>
        <taxon>Bacteria</taxon>
        <taxon>Pseudomonadati</taxon>
        <taxon>Spirochaetota</taxon>
        <taxon>Spirochaetia</taxon>
        <taxon>Leptospirales</taxon>
        <taxon>Leptospiraceae</taxon>
        <taxon>Leptospira</taxon>
    </lineage>
</organism>
<dbReference type="InterPro" id="IPR050624">
    <property type="entry name" value="HTH-type_Tx_Regulator"/>
</dbReference>
<dbReference type="Pfam" id="PF00440">
    <property type="entry name" value="TetR_N"/>
    <property type="match status" value="1"/>
</dbReference>
<dbReference type="OrthoDB" id="9179041at2"/>
<comment type="caution">
    <text evidence="7">The sequence shown here is derived from an EMBL/GenBank/DDBJ whole genome shotgun (WGS) entry which is preliminary data.</text>
</comment>
<evidence type="ECO:0000259" key="5">
    <source>
        <dbReference type="PROSITE" id="PS50977"/>
    </source>
</evidence>
<accession>A0A2M9ZPP3</accession>
<feature type="domain" description="HTH tetR-type" evidence="5">
    <location>
        <begin position="13"/>
        <end position="73"/>
    </location>
</feature>